<evidence type="ECO:0000313" key="1">
    <source>
        <dbReference type="EMBL" id="SHO59400.1"/>
    </source>
</evidence>
<dbReference type="OrthoDB" id="826316at2"/>
<dbReference type="AlphaFoldDB" id="A0A1M7Z3M9"/>
<dbReference type="EMBL" id="FRXN01000001">
    <property type="protein sequence ID" value="SHO59400.1"/>
    <property type="molecule type" value="Genomic_DNA"/>
</dbReference>
<accession>A0A1M7Z3M9</accession>
<dbReference type="RefSeq" id="WP_073569742.1">
    <property type="nucleotide sequence ID" value="NZ_FRXN01000001.1"/>
</dbReference>
<organism evidence="1 2">
    <name type="scientific">Algoriphagus zhangzhouensis</name>
    <dbReference type="NCBI Taxonomy" id="1073327"/>
    <lineage>
        <taxon>Bacteria</taxon>
        <taxon>Pseudomonadati</taxon>
        <taxon>Bacteroidota</taxon>
        <taxon>Cytophagia</taxon>
        <taxon>Cytophagales</taxon>
        <taxon>Cyclobacteriaceae</taxon>
        <taxon>Algoriphagus</taxon>
    </lineage>
</organism>
<name>A0A1M7Z3M9_9BACT</name>
<sequence length="183" mass="21171">MDAISLISKFLIGYKIKRKLVKGIPMEYRYSGKPVFFDPISMIQEASFKIDSTDLILNENSESFQRDGQFNHGELEPSVSVSWKQNDKNMKAYRFVKADSQKASSLYEFYSGDILFATFLRIYDFGKDFEMLKDSFKIQIGDKVDAMKGLKIQGSKDSILYAENFGHSQFWKLFSYSEIKGFD</sequence>
<proteinExistence type="predicted"/>
<keyword evidence="2" id="KW-1185">Reference proteome</keyword>
<evidence type="ECO:0000313" key="2">
    <source>
        <dbReference type="Proteomes" id="UP000184609"/>
    </source>
</evidence>
<protein>
    <submittedName>
        <fullName evidence="1">Uncharacterized protein</fullName>
    </submittedName>
</protein>
<gene>
    <name evidence="1" type="ORF">SAMN04488108_0036</name>
</gene>
<dbReference type="Proteomes" id="UP000184609">
    <property type="component" value="Unassembled WGS sequence"/>
</dbReference>
<reference evidence="2" key="1">
    <citation type="submission" date="2016-12" db="EMBL/GenBank/DDBJ databases">
        <authorList>
            <person name="Varghese N."/>
            <person name="Submissions S."/>
        </authorList>
    </citation>
    <scope>NUCLEOTIDE SEQUENCE [LARGE SCALE GENOMIC DNA]</scope>
    <source>
        <strain evidence="2">DSM 25035</strain>
    </source>
</reference>